<name>A0A3B0Y7B2_9ZZZZ</name>
<proteinExistence type="predicted"/>
<accession>A0A3B0Y7B2</accession>
<sequence length="81" mass="9151">MLKKGDALKNKLELIKKFKGASISNFIRAGSYSNELSDREKQMPCKKDSFISDPGVLVIDIGGHYNSNPSYSSIRYIYKNM</sequence>
<dbReference type="EMBL" id="UOFJ01000599">
    <property type="protein sequence ID" value="VAW71417.1"/>
    <property type="molecule type" value="Genomic_DNA"/>
</dbReference>
<organism evidence="1">
    <name type="scientific">hydrothermal vent metagenome</name>
    <dbReference type="NCBI Taxonomy" id="652676"/>
    <lineage>
        <taxon>unclassified sequences</taxon>
        <taxon>metagenomes</taxon>
        <taxon>ecological metagenomes</taxon>
    </lineage>
</organism>
<dbReference type="AlphaFoldDB" id="A0A3B0Y7B2"/>
<evidence type="ECO:0000313" key="1">
    <source>
        <dbReference type="EMBL" id="VAW71417.1"/>
    </source>
</evidence>
<gene>
    <name evidence="1" type="ORF">MNBD_GAMMA10-1632</name>
</gene>
<protein>
    <submittedName>
        <fullName evidence="1">Uncharacterized protein</fullName>
    </submittedName>
</protein>
<reference evidence="1" key="1">
    <citation type="submission" date="2018-06" db="EMBL/GenBank/DDBJ databases">
        <authorList>
            <person name="Zhirakovskaya E."/>
        </authorList>
    </citation>
    <scope>NUCLEOTIDE SEQUENCE</scope>
</reference>